<evidence type="ECO:0000313" key="2">
    <source>
        <dbReference type="EMBL" id="CAG9333555.1"/>
    </source>
</evidence>
<keyword evidence="3" id="KW-1185">Reference proteome</keyword>
<feature type="region of interest" description="Disordered" evidence="1">
    <location>
        <begin position="66"/>
        <end position="85"/>
    </location>
</feature>
<comment type="caution">
    <text evidence="2">The sequence shown here is derived from an EMBL/GenBank/DDBJ whole genome shotgun (WGS) entry which is preliminary data.</text>
</comment>
<dbReference type="Proteomes" id="UP001162131">
    <property type="component" value="Unassembled WGS sequence"/>
</dbReference>
<proteinExistence type="predicted"/>
<accession>A0AAU9K9D8</accession>
<protein>
    <submittedName>
        <fullName evidence="2">Uncharacterized protein</fullName>
    </submittedName>
</protein>
<organism evidence="2 3">
    <name type="scientific">Blepharisma stoltei</name>
    <dbReference type="NCBI Taxonomy" id="1481888"/>
    <lineage>
        <taxon>Eukaryota</taxon>
        <taxon>Sar</taxon>
        <taxon>Alveolata</taxon>
        <taxon>Ciliophora</taxon>
        <taxon>Postciliodesmatophora</taxon>
        <taxon>Heterotrichea</taxon>
        <taxon>Heterotrichida</taxon>
        <taxon>Blepharismidae</taxon>
        <taxon>Blepharisma</taxon>
    </lineage>
</organism>
<name>A0AAU9K9D8_9CILI</name>
<evidence type="ECO:0000313" key="3">
    <source>
        <dbReference type="Proteomes" id="UP001162131"/>
    </source>
</evidence>
<dbReference type="AlphaFoldDB" id="A0AAU9K9D8"/>
<reference evidence="2" key="1">
    <citation type="submission" date="2021-09" db="EMBL/GenBank/DDBJ databases">
        <authorList>
            <consortium name="AG Swart"/>
            <person name="Singh M."/>
            <person name="Singh A."/>
            <person name="Seah K."/>
            <person name="Emmerich C."/>
        </authorList>
    </citation>
    <scope>NUCLEOTIDE SEQUENCE</scope>
    <source>
        <strain evidence="2">ATCC30299</strain>
    </source>
</reference>
<evidence type="ECO:0000256" key="1">
    <source>
        <dbReference type="SAM" id="MobiDB-lite"/>
    </source>
</evidence>
<gene>
    <name evidence="2" type="ORF">BSTOLATCC_MIC58365</name>
</gene>
<dbReference type="EMBL" id="CAJZBQ010000056">
    <property type="protein sequence ID" value="CAG9333555.1"/>
    <property type="molecule type" value="Genomic_DNA"/>
</dbReference>
<sequence>MSSAVQQPLSDIQKLKEFTANKIPRKTQLVSKFWTPNYPEKSKLDDATRFNSSHFRVTFYQDYPKRDGTPMKVNPEKQQAPYRRSLSPKVSYVKSLLRKSSVGGGEEINKELFSRALEANLRTMEKPKMLKHKAGISHYVLNDFHIRETNPGFARNELGRIYNH</sequence>